<evidence type="ECO:0000313" key="4">
    <source>
        <dbReference type="Proteomes" id="UP000221165"/>
    </source>
</evidence>
<dbReference type="VEuPathDB" id="ToxoDB:CSUI_004871"/>
<keyword evidence="1" id="KW-0812">Transmembrane</keyword>
<accession>A0A2C6KZL2</accession>
<dbReference type="AlphaFoldDB" id="A0A2C6KZL2"/>
<dbReference type="EMBL" id="MIGC01002332">
    <property type="protein sequence ID" value="PHJ21284.1"/>
    <property type="molecule type" value="Genomic_DNA"/>
</dbReference>
<gene>
    <name evidence="3" type="ORF">CSUI_004871</name>
</gene>
<evidence type="ECO:0000256" key="2">
    <source>
        <dbReference type="SAM" id="SignalP"/>
    </source>
</evidence>
<dbReference type="GeneID" id="94428263"/>
<reference evidence="3 4" key="1">
    <citation type="journal article" date="2017" name="Int. J. Parasitol.">
        <title>The genome of the protozoan parasite Cystoisospora suis and a reverse vaccinology approach to identify vaccine candidates.</title>
        <authorList>
            <person name="Palmieri N."/>
            <person name="Shrestha A."/>
            <person name="Ruttkowski B."/>
            <person name="Beck T."/>
            <person name="Vogl C."/>
            <person name="Tomley F."/>
            <person name="Blake D.P."/>
            <person name="Joachim A."/>
        </authorList>
    </citation>
    <scope>NUCLEOTIDE SEQUENCE [LARGE SCALE GENOMIC DNA]</scope>
    <source>
        <strain evidence="3 4">Wien I</strain>
    </source>
</reference>
<keyword evidence="4" id="KW-1185">Reference proteome</keyword>
<keyword evidence="1" id="KW-0472">Membrane</keyword>
<comment type="caution">
    <text evidence="3">The sequence shown here is derived from an EMBL/GenBank/DDBJ whole genome shotgun (WGS) entry which is preliminary data.</text>
</comment>
<name>A0A2C6KZL2_9APIC</name>
<evidence type="ECO:0000313" key="3">
    <source>
        <dbReference type="EMBL" id="PHJ21284.1"/>
    </source>
</evidence>
<organism evidence="3 4">
    <name type="scientific">Cystoisospora suis</name>
    <dbReference type="NCBI Taxonomy" id="483139"/>
    <lineage>
        <taxon>Eukaryota</taxon>
        <taxon>Sar</taxon>
        <taxon>Alveolata</taxon>
        <taxon>Apicomplexa</taxon>
        <taxon>Conoidasida</taxon>
        <taxon>Coccidia</taxon>
        <taxon>Eucoccidiorida</taxon>
        <taxon>Eimeriorina</taxon>
        <taxon>Sarcocystidae</taxon>
        <taxon>Cystoisospora</taxon>
    </lineage>
</organism>
<sequence length="112" mass="12803">MVSSYSSSSLFVSLTSLSFFLFFFSSTFSCSEEEDFRCMYTLSQIHPSTCIHTIRIEGSVLFPSPCVATVPLLLLLGKVKRLSLLSFSSKERRKVFFFLEISLLYFLYSFLA</sequence>
<protein>
    <recommendedName>
        <fullName evidence="5">Transmembrane protein</fullName>
    </recommendedName>
</protein>
<keyword evidence="1" id="KW-1133">Transmembrane helix</keyword>
<evidence type="ECO:0000256" key="1">
    <source>
        <dbReference type="SAM" id="Phobius"/>
    </source>
</evidence>
<proteinExistence type="predicted"/>
<dbReference type="RefSeq" id="XP_067922968.1">
    <property type="nucleotide sequence ID" value="XM_068065052.1"/>
</dbReference>
<feature type="signal peptide" evidence="2">
    <location>
        <begin position="1"/>
        <end position="29"/>
    </location>
</feature>
<feature type="chain" id="PRO_5012203256" description="Transmembrane protein" evidence="2">
    <location>
        <begin position="30"/>
        <end position="112"/>
    </location>
</feature>
<keyword evidence="2" id="KW-0732">Signal</keyword>
<evidence type="ECO:0008006" key="5">
    <source>
        <dbReference type="Google" id="ProtNLM"/>
    </source>
</evidence>
<feature type="transmembrane region" description="Helical" evidence="1">
    <location>
        <begin position="95"/>
        <end position="111"/>
    </location>
</feature>
<dbReference type="Proteomes" id="UP000221165">
    <property type="component" value="Unassembled WGS sequence"/>
</dbReference>